<organism evidence="2 3">
    <name type="scientific">Christensenella hongkongensis</name>
    <dbReference type="NCBI Taxonomy" id="270498"/>
    <lineage>
        <taxon>Bacteria</taxon>
        <taxon>Bacillati</taxon>
        <taxon>Bacillota</taxon>
        <taxon>Clostridia</taxon>
        <taxon>Christensenellales</taxon>
        <taxon>Christensenellaceae</taxon>
        <taxon>Christensenella</taxon>
    </lineage>
</organism>
<dbReference type="InterPro" id="IPR025707">
    <property type="entry name" value="DNA_bp_PD1"/>
</dbReference>
<dbReference type="RefSeq" id="WP_046442168.1">
    <property type="nucleotide sequence ID" value="NZ_LAYJ01000033.1"/>
</dbReference>
<sequence length="140" mass="15332">MKYRVFGETIALRLEKGDKIMECIKDICTRVTAVKAGTISGLGACRTATLGVYNLPGKEYIPHDYEGNLELASLTGNVSQMNGEVYLHIHAVFGDEKGNVYAGHLNEAEISATGEIFITVLDGVIDRKYSDEIGLNLMQF</sequence>
<dbReference type="SUPFAM" id="SSF117856">
    <property type="entry name" value="AF0104/ALDC/Ptd012-like"/>
    <property type="match status" value="1"/>
</dbReference>
<name>A0A0M2NHY1_9FIRM</name>
<dbReference type="Pfam" id="PF03479">
    <property type="entry name" value="PCC"/>
    <property type="match status" value="1"/>
</dbReference>
<dbReference type="CDD" id="cd11378">
    <property type="entry name" value="DUF296"/>
    <property type="match status" value="1"/>
</dbReference>
<dbReference type="AlphaFoldDB" id="A0A0M2NHY1"/>
<accession>A0A0M2NHY1</accession>
<dbReference type="EMBL" id="LAYJ01000033">
    <property type="protein sequence ID" value="KKI52144.1"/>
    <property type="molecule type" value="Genomic_DNA"/>
</dbReference>
<dbReference type="InterPro" id="IPR005175">
    <property type="entry name" value="PPC_dom"/>
</dbReference>
<reference evidence="2 3" key="1">
    <citation type="submission" date="2015-04" db="EMBL/GenBank/DDBJ databases">
        <title>Draft genome sequence of bacteremic isolate Catabacter hongkongensis type strain HKU16T.</title>
        <authorList>
            <person name="Lau S.K."/>
            <person name="Teng J.L."/>
            <person name="Huang Y."/>
            <person name="Curreem S.O."/>
            <person name="Tsui S.K."/>
            <person name="Woo P.C."/>
        </authorList>
    </citation>
    <scope>NUCLEOTIDE SEQUENCE [LARGE SCALE GENOMIC DNA]</scope>
    <source>
        <strain evidence="2 3">HKU16</strain>
    </source>
</reference>
<dbReference type="Proteomes" id="UP000034076">
    <property type="component" value="Unassembled WGS sequence"/>
</dbReference>
<dbReference type="PANTHER" id="PTHR34988:SF1">
    <property type="entry name" value="DNA-BINDING PROTEIN"/>
    <property type="match status" value="1"/>
</dbReference>
<dbReference type="Gene3D" id="3.30.1330.80">
    <property type="entry name" value="Hypothetical protein, similar to alpha- acetolactate decarboxylase, domain 2"/>
    <property type="match status" value="1"/>
</dbReference>
<evidence type="ECO:0000313" key="3">
    <source>
        <dbReference type="Proteomes" id="UP000034076"/>
    </source>
</evidence>
<dbReference type="STRING" id="270498.CHK_0252"/>
<evidence type="ECO:0000313" key="2">
    <source>
        <dbReference type="EMBL" id="KKI52144.1"/>
    </source>
</evidence>
<dbReference type="PROSITE" id="PS51742">
    <property type="entry name" value="PPC"/>
    <property type="match status" value="1"/>
</dbReference>
<dbReference type="OrthoDB" id="9791702at2"/>
<proteinExistence type="predicted"/>
<dbReference type="PATRIC" id="fig|270498.16.peg.2860"/>
<protein>
    <recommendedName>
        <fullName evidence="1">PPC domain-containing protein</fullName>
    </recommendedName>
</protein>
<gene>
    <name evidence="2" type="ORF">CHK_0252</name>
</gene>
<evidence type="ECO:0000259" key="1">
    <source>
        <dbReference type="PROSITE" id="PS51742"/>
    </source>
</evidence>
<comment type="caution">
    <text evidence="2">The sequence shown here is derived from an EMBL/GenBank/DDBJ whole genome shotgun (WGS) entry which is preliminary data.</text>
</comment>
<keyword evidence="3" id="KW-1185">Reference proteome</keyword>
<dbReference type="PANTHER" id="PTHR34988">
    <property type="entry name" value="PROTEIN, PUTATIVE-RELATED"/>
    <property type="match status" value="1"/>
</dbReference>
<feature type="domain" description="PPC" evidence="1">
    <location>
        <begin position="4"/>
        <end position="140"/>
    </location>
</feature>
<dbReference type="PIRSF" id="PIRSF016702">
    <property type="entry name" value="DNA_bp_PD1"/>
    <property type="match status" value="1"/>
</dbReference>